<keyword evidence="3 8" id="KW-0813">Transport</keyword>
<evidence type="ECO:0000256" key="5">
    <source>
        <dbReference type="ARBA" id="ARBA00022692"/>
    </source>
</evidence>
<dbReference type="InterPro" id="IPR035906">
    <property type="entry name" value="MetI-like_sf"/>
</dbReference>
<feature type="transmembrane region" description="Helical" evidence="8">
    <location>
        <begin position="332"/>
        <end position="353"/>
    </location>
</feature>
<dbReference type="SUPFAM" id="SSF161098">
    <property type="entry name" value="MetI-like"/>
    <property type="match status" value="2"/>
</dbReference>
<comment type="similarity">
    <text evidence="2">Belongs to the binding-protein-dependent transport system permease family. CysTW subfamily.</text>
</comment>
<sequence length="585" mass="62849">MSTSVTPAARLAPAEPEPEVAAAGTRSKWLSTLANVAVVLPLLALYGIFLFWPLISILLRSLDPLGEVSYTNPNFSFTNFTQVGTDSLLRIIELRTLRLALYTTLITTVLGFPVAYLLSRMQPRRASLLLLGILVPFFVPTVVRLFSLTVLLSPDGVVNSFTDAIGLGKFPLLFNTTATVVGMTVYQLPVMILILYAGLSRIDTNLTLAAHTLGASPTRAFFTVYLPQARPTVISGMLFTMVLSLSFFLVPSVLGGPRDQTMSVFIQQQIELFQWGQASAMGIVLLIITMIGYGLTLRLTGGATVGVPTSVAKGTSNREPLRGTPAVWSSRVVLVIVFVLLLAPVLVVFPLSIGTGQQVVFPPRGFTLTWFVEAFTGDVWIPAFTKSVIVGISTAVLSVALALSLARTVQRIRNRALRSIILAVAFAPVITPHILLAIGLYDVEIRLHLIGSNFGLIMAHTVIAFPLAFSIINSALAQSDITLEQAAWTMGSSRTRTFWLIVVRSKLGSIVSAGLAAFMVSWDDVVIAQFQNGLSKTLPVVIYSYLDSGVVPTVPAISSMLVLLVIVGLVVSLVVGRVGARRGPA</sequence>
<name>A0ABY5VPT0_9ACTN</name>
<feature type="transmembrane region" description="Helical" evidence="8">
    <location>
        <begin position="275"/>
        <end position="295"/>
    </location>
</feature>
<dbReference type="RefSeq" id="WP_259857530.1">
    <property type="nucleotide sequence ID" value="NZ_BAAAST010000001.1"/>
</dbReference>
<feature type="domain" description="ABC transmembrane type-1" evidence="9">
    <location>
        <begin position="93"/>
        <end position="296"/>
    </location>
</feature>
<dbReference type="EMBL" id="CP073720">
    <property type="protein sequence ID" value="UWP79772.1"/>
    <property type="molecule type" value="Genomic_DNA"/>
</dbReference>
<proteinExistence type="inferred from homology"/>
<evidence type="ECO:0000256" key="8">
    <source>
        <dbReference type="RuleBase" id="RU363032"/>
    </source>
</evidence>
<dbReference type="PANTHER" id="PTHR42929:SF5">
    <property type="entry name" value="ABC TRANSPORTER PERMEASE PROTEIN"/>
    <property type="match status" value="1"/>
</dbReference>
<evidence type="ECO:0000313" key="11">
    <source>
        <dbReference type="Proteomes" id="UP001059617"/>
    </source>
</evidence>
<dbReference type="InterPro" id="IPR000515">
    <property type="entry name" value="MetI-like"/>
</dbReference>
<accession>A0ABY5VPT0</accession>
<feature type="transmembrane region" description="Helical" evidence="8">
    <location>
        <begin position="172"/>
        <end position="196"/>
    </location>
</feature>
<feature type="transmembrane region" description="Helical" evidence="8">
    <location>
        <begin position="33"/>
        <end position="55"/>
    </location>
</feature>
<evidence type="ECO:0000256" key="1">
    <source>
        <dbReference type="ARBA" id="ARBA00004651"/>
    </source>
</evidence>
<keyword evidence="5 8" id="KW-0812">Transmembrane</keyword>
<evidence type="ECO:0000256" key="6">
    <source>
        <dbReference type="ARBA" id="ARBA00022989"/>
    </source>
</evidence>
<dbReference type="Pfam" id="PF00528">
    <property type="entry name" value="BPD_transp_1"/>
    <property type="match status" value="2"/>
</dbReference>
<dbReference type="Gene3D" id="1.10.3720.10">
    <property type="entry name" value="MetI-like"/>
    <property type="match status" value="2"/>
</dbReference>
<feature type="transmembrane region" description="Helical" evidence="8">
    <location>
        <begin position="130"/>
        <end position="152"/>
    </location>
</feature>
<evidence type="ECO:0000256" key="7">
    <source>
        <dbReference type="ARBA" id="ARBA00023136"/>
    </source>
</evidence>
<reference evidence="10" key="2">
    <citation type="submission" date="2022-09" db="EMBL/GenBank/DDBJ databases">
        <title>Biosynthetic gene clusters of Dactylosporangioum fulvum.</title>
        <authorList>
            <person name="Caradec T."/>
        </authorList>
    </citation>
    <scope>NUCLEOTIDE SEQUENCE</scope>
    <source>
        <strain evidence="10">NRRL B-16292</strain>
    </source>
</reference>
<evidence type="ECO:0000256" key="4">
    <source>
        <dbReference type="ARBA" id="ARBA00022475"/>
    </source>
</evidence>
<feature type="transmembrane region" description="Helical" evidence="8">
    <location>
        <begin position="556"/>
        <end position="576"/>
    </location>
</feature>
<keyword evidence="7 8" id="KW-0472">Membrane</keyword>
<evidence type="ECO:0000256" key="2">
    <source>
        <dbReference type="ARBA" id="ARBA00007069"/>
    </source>
</evidence>
<dbReference type="Proteomes" id="UP001059617">
    <property type="component" value="Chromosome"/>
</dbReference>
<feature type="transmembrane region" description="Helical" evidence="8">
    <location>
        <begin position="233"/>
        <end position="254"/>
    </location>
</feature>
<feature type="transmembrane region" description="Helical" evidence="8">
    <location>
        <begin position="389"/>
        <end position="408"/>
    </location>
</feature>
<organism evidence="10 11">
    <name type="scientific">Dactylosporangium fulvum</name>
    <dbReference type="NCBI Taxonomy" id="53359"/>
    <lineage>
        <taxon>Bacteria</taxon>
        <taxon>Bacillati</taxon>
        <taxon>Actinomycetota</taxon>
        <taxon>Actinomycetes</taxon>
        <taxon>Micromonosporales</taxon>
        <taxon>Micromonosporaceae</taxon>
        <taxon>Dactylosporangium</taxon>
    </lineage>
</organism>
<feature type="transmembrane region" description="Helical" evidence="8">
    <location>
        <begin position="497"/>
        <end position="520"/>
    </location>
</feature>
<evidence type="ECO:0000256" key="3">
    <source>
        <dbReference type="ARBA" id="ARBA00022448"/>
    </source>
</evidence>
<gene>
    <name evidence="10" type="ORF">Dfulv_32020</name>
</gene>
<dbReference type="CDD" id="cd06261">
    <property type="entry name" value="TM_PBP2"/>
    <property type="match status" value="2"/>
</dbReference>
<feature type="transmembrane region" description="Helical" evidence="8">
    <location>
        <begin position="420"/>
        <end position="441"/>
    </location>
</feature>
<evidence type="ECO:0000259" key="9">
    <source>
        <dbReference type="PROSITE" id="PS50928"/>
    </source>
</evidence>
<comment type="subcellular location">
    <subcellularLocation>
        <location evidence="1 8">Cell membrane</location>
        <topology evidence="1 8">Multi-pass membrane protein</topology>
    </subcellularLocation>
</comment>
<dbReference type="PANTHER" id="PTHR42929">
    <property type="entry name" value="INNER MEMBRANE ABC TRANSPORTER PERMEASE PROTEIN YDCU-RELATED-RELATED"/>
    <property type="match status" value="1"/>
</dbReference>
<evidence type="ECO:0000313" key="10">
    <source>
        <dbReference type="EMBL" id="UWP79772.1"/>
    </source>
</evidence>
<feature type="transmembrane region" description="Helical" evidence="8">
    <location>
        <begin position="99"/>
        <end position="118"/>
    </location>
</feature>
<feature type="transmembrane region" description="Helical" evidence="8">
    <location>
        <begin position="453"/>
        <end position="476"/>
    </location>
</feature>
<reference evidence="10" key="1">
    <citation type="submission" date="2021-04" db="EMBL/GenBank/DDBJ databases">
        <authorList>
            <person name="Hartkoorn R.C."/>
            <person name="Beaudoing E."/>
            <person name="Hot D."/>
        </authorList>
    </citation>
    <scope>NUCLEOTIDE SEQUENCE</scope>
    <source>
        <strain evidence="10">NRRL B-16292</strain>
    </source>
</reference>
<keyword evidence="4" id="KW-1003">Cell membrane</keyword>
<protein>
    <submittedName>
        <fullName evidence="10">ABC transporter permease subunit</fullName>
    </submittedName>
</protein>
<feature type="domain" description="ABC transmembrane type-1" evidence="9">
    <location>
        <begin position="384"/>
        <end position="575"/>
    </location>
</feature>
<dbReference type="PROSITE" id="PS50928">
    <property type="entry name" value="ABC_TM1"/>
    <property type="match status" value="2"/>
</dbReference>
<keyword evidence="6 8" id="KW-1133">Transmembrane helix</keyword>
<keyword evidence="11" id="KW-1185">Reference proteome</keyword>